<dbReference type="PANTHER" id="PTHR33408:SF2">
    <property type="entry name" value="TRANSPOSASE DDE DOMAIN-CONTAINING PROTEIN"/>
    <property type="match status" value="1"/>
</dbReference>
<evidence type="ECO:0000313" key="5">
    <source>
        <dbReference type="Proteomes" id="UP000236311"/>
    </source>
</evidence>
<proteinExistence type="predicted"/>
<dbReference type="EMBL" id="OFSM01000054">
    <property type="protein sequence ID" value="SOY32541.1"/>
    <property type="molecule type" value="Genomic_DNA"/>
</dbReference>
<sequence length="510" mass="59662">MMTQNADKKREQIQMFCMDDMVPRDHLLRIIDKAIDWDFIYDLVVDKYSPDSGRPSMDPVMLIKLPFIQYLYGIRSMRQTVKEIEVNVAYRWFLGLEMMDKVPHFSTFGKNYTRRFKDTDLFEQIFTHILQECYKFKLIDPREVFVDATHVKARANNKKMQRRIAHEEALFFEDILKKEINEDREAHGKRPLKEKDDDNAAPPSSGSEGKKEKTVKESTSDPESGWFRKGEHKNVFAYAVQTACDKNGWILGYSIHPGNHHDSRSFKTLYDKIKDIGIESLIADAGYKTPAIAKLLLDDGIAPILPYKRPMTKKGFFRKYEYVYDEYYDCYICPNHQVLTYSTTNRNGYREYKSSRAVCAVCPYLSQCTQSKDHVKLVTRHIWETYMETCEDIRQTLGMKEVYSHRKETIERIFGTAKENHGFRYTQMFGKARMEMKVGLTFACMNLKKLAKLKAKGGHKKGEKLQKFSVLGEIHLLKEKWLWDAYPRTTLSTVCKLLKKALICSSFSYV</sequence>
<dbReference type="Pfam" id="PF13751">
    <property type="entry name" value="DDE_Tnp_1_6"/>
    <property type="match status" value="1"/>
</dbReference>
<dbReference type="PANTHER" id="PTHR33408">
    <property type="entry name" value="TRANSPOSASE"/>
    <property type="match status" value="1"/>
</dbReference>
<dbReference type="InterPro" id="IPR008490">
    <property type="entry name" value="Transposase_InsH_N"/>
</dbReference>
<gene>
    <name evidence="4" type="ORF">AMURIS_05306</name>
</gene>
<evidence type="ECO:0000256" key="1">
    <source>
        <dbReference type="SAM" id="MobiDB-lite"/>
    </source>
</evidence>
<evidence type="ECO:0000313" key="4">
    <source>
        <dbReference type="EMBL" id="SOY32541.1"/>
    </source>
</evidence>
<name>A0A2K4ZPX5_9FIRM</name>
<evidence type="ECO:0000259" key="2">
    <source>
        <dbReference type="Pfam" id="PF05598"/>
    </source>
</evidence>
<dbReference type="Proteomes" id="UP000236311">
    <property type="component" value="Unassembled WGS sequence"/>
</dbReference>
<feature type="domain" description="Transposase DDE" evidence="3">
    <location>
        <begin position="332"/>
        <end position="451"/>
    </location>
</feature>
<protein>
    <submittedName>
        <fullName evidence="4">Transposase DDE domain protein</fullName>
    </submittedName>
</protein>
<feature type="compositionally biased region" description="Basic and acidic residues" evidence="1">
    <location>
        <begin position="208"/>
        <end position="219"/>
    </location>
</feature>
<evidence type="ECO:0000259" key="3">
    <source>
        <dbReference type="Pfam" id="PF13751"/>
    </source>
</evidence>
<organism evidence="4 5">
    <name type="scientific">Acetatifactor muris</name>
    <dbReference type="NCBI Taxonomy" id="879566"/>
    <lineage>
        <taxon>Bacteria</taxon>
        <taxon>Bacillati</taxon>
        <taxon>Bacillota</taxon>
        <taxon>Clostridia</taxon>
        <taxon>Lachnospirales</taxon>
        <taxon>Lachnospiraceae</taxon>
        <taxon>Acetatifactor</taxon>
    </lineage>
</organism>
<reference evidence="4 5" key="1">
    <citation type="submission" date="2018-01" db="EMBL/GenBank/DDBJ databases">
        <authorList>
            <person name="Gaut B.S."/>
            <person name="Morton B.R."/>
            <person name="Clegg M.T."/>
            <person name="Duvall M.R."/>
        </authorList>
    </citation>
    <scope>NUCLEOTIDE SEQUENCE [LARGE SCALE GENOMIC DNA]</scope>
    <source>
        <strain evidence="4">GP69</strain>
    </source>
</reference>
<dbReference type="InterPro" id="IPR047629">
    <property type="entry name" value="IS1182_transpos"/>
</dbReference>
<dbReference type="InterPro" id="IPR025668">
    <property type="entry name" value="Tnp_DDE_dom"/>
</dbReference>
<dbReference type="NCBIfam" id="NF033551">
    <property type="entry name" value="transpos_IS1182"/>
    <property type="match status" value="1"/>
</dbReference>
<feature type="region of interest" description="Disordered" evidence="1">
    <location>
        <begin position="184"/>
        <end position="226"/>
    </location>
</feature>
<dbReference type="OrthoDB" id="9789070at2"/>
<dbReference type="Pfam" id="PF05598">
    <property type="entry name" value="DUF772"/>
    <property type="match status" value="1"/>
</dbReference>
<feature type="domain" description="Transposase InsH N-terminal" evidence="2">
    <location>
        <begin position="17"/>
        <end position="114"/>
    </location>
</feature>
<accession>A0A2K4ZPX5</accession>
<keyword evidence="5" id="KW-1185">Reference proteome</keyword>
<dbReference type="AlphaFoldDB" id="A0A2K4ZPX5"/>
<dbReference type="RefSeq" id="WP_103242476.1">
    <property type="nucleotide sequence ID" value="NZ_JANJZD010000042.1"/>
</dbReference>
<feature type="compositionally biased region" description="Basic and acidic residues" evidence="1">
    <location>
        <begin position="184"/>
        <end position="198"/>
    </location>
</feature>